<comment type="caution">
    <text evidence="2">The sequence shown here is derived from an EMBL/GenBank/DDBJ whole genome shotgun (WGS) entry which is preliminary data.</text>
</comment>
<dbReference type="Gene3D" id="3.30.360.10">
    <property type="entry name" value="Dihydrodipicolinate Reductase, domain 2"/>
    <property type="match status" value="1"/>
</dbReference>
<dbReference type="EMBL" id="JAFBEC010000006">
    <property type="protein sequence ID" value="MBM7633092.1"/>
    <property type="molecule type" value="Genomic_DNA"/>
</dbReference>
<dbReference type="Pfam" id="PF03435">
    <property type="entry name" value="Sacchrp_dh_NADP"/>
    <property type="match status" value="1"/>
</dbReference>
<reference evidence="2 3" key="1">
    <citation type="submission" date="2021-01" db="EMBL/GenBank/DDBJ databases">
        <title>Genomic Encyclopedia of Type Strains, Phase IV (KMG-IV): sequencing the most valuable type-strain genomes for metagenomic binning, comparative biology and taxonomic classification.</title>
        <authorList>
            <person name="Goeker M."/>
        </authorList>
    </citation>
    <scope>NUCLEOTIDE SEQUENCE [LARGE SCALE GENOMIC DNA]</scope>
    <source>
        <strain evidence="2 3">DSM 25540</strain>
    </source>
</reference>
<keyword evidence="3" id="KW-1185">Reference proteome</keyword>
<proteinExistence type="predicted"/>
<evidence type="ECO:0000313" key="3">
    <source>
        <dbReference type="Proteomes" id="UP000741863"/>
    </source>
</evidence>
<dbReference type="InterPro" id="IPR036291">
    <property type="entry name" value="NAD(P)-bd_dom_sf"/>
</dbReference>
<dbReference type="Gene3D" id="3.40.50.720">
    <property type="entry name" value="NAD(P)-binding Rossmann-like Domain"/>
    <property type="match status" value="1"/>
</dbReference>
<dbReference type="PANTHER" id="PTHR43796:SF2">
    <property type="entry name" value="CARBOXYNORSPERMIDINE SYNTHASE"/>
    <property type="match status" value="1"/>
</dbReference>
<dbReference type="SUPFAM" id="SSF51735">
    <property type="entry name" value="NAD(P)-binding Rossmann-fold domains"/>
    <property type="match status" value="1"/>
</dbReference>
<evidence type="ECO:0000259" key="1">
    <source>
        <dbReference type="Pfam" id="PF03435"/>
    </source>
</evidence>
<dbReference type="PANTHER" id="PTHR43796">
    <property type="entry name" value="CARBOXYNORSPERMIDINE SYNTHASE"/>
    <property type="match status" value="1"/>
</dbReference>
<dbReference type="InterPro" id="IPR005097">
    <property type="entry name" value="Sacchrp_dh_NADP-bd"/>
</dbReference>
<protein>
    <submittedName>
        <fullName evidence="2">Saccharopine dehydrogenase-like NADP-dependent oxidoreductase</fullName>
    </submittedName>
</protein>
<evidence type="ECO:0000313" key="2">
    <source>
        <dbReference type="EMBL" id="MBM7633092.1"/>
    </source>
</evidence>
<feature type="domain" description="Saccharopine dehydrogenase NADP binding" evidence="1">
    <location>
        <begin position="6"/>
        <end position="104"/>
    </location>
</feature>
<organism evidence="2 3">
    <name type="scientific">Geomicrobium sediminis</name>
    <dbReference type="NCBI Taxonomy" id="1347788"/>
    <lineage>
        <taxon>Bacteria</taxon>
        <taxon>Bacillati</taxon>
        <taxon>Bacillota</taxon>
        <taxon>Bacilli</taxon>
        <taxon>Bacillales</taxon>
        <taxon>Geomicrobium</taxon>
    </lineage>
</organism>
<name>A0ABS2PCQ9_9BACL</name>
<gene>
    <name evidence="2" type="ORF">JOD17_002186</name>
</gene>
<sequence length="366" mass="41186">MKTGTIAVIGGYGQVGRVICKRLMMHHSNKVIAAGRSFKKAKAFSEEVENKVVPQLIDVMSNDQYPDWLKEVDICVMCIEQKHPNFIKFCFQHHIHYIDISPSYESLSQVMVFDELAKKSQSSAVIGVGLSPGLSNLLASQLSNEMDQVEQIDTYLMLGIGEVHGHDGVNWLLNHIQKNYTLMENGLEKQVKPFSDGKRSAFHHSIGKRTAYRFNLADQYILQQTADVTKTSSRFFYDSKLATIGVVVAKKLGLSYLLRVAVIKRAYRMFLSLSLKLFEKLRIGTDLYTVKVEVSGEKQGKGVQYEASITGNNNTKITGEVAAVVVDYLQSGKKQAGVHYLEQMMELDEILFLLDERANVTYMNHS</sequence>
<dbReference type="RefSeq" id="WP_204697639.1">
    <property type="nucleotide sequence ID" value="NZ_JAFBEC010000006.1"/>
</dbReference>
<dbReference type="Proteomes" id="UP000741863">
    <property type="component" value="Unassembled WGS sequence"/>
</dbReference>
<accession>A0ABS2PCQ9</accession>